<dbReference type="Pfam" id="PF00856">
    <property type="entry name" value="SET"/>
    <property type="match status" value="1"/>
</dbReference>
<feature type="compositionally biased region" description="Basic and acidic residues" evidence="1">
    <location>
        <begin position="857"/>
        <end position="924"/>
    </location>
</feature>
<feature type="domain" description="SET" evidence="2">
    <location>
        <begin position="372"/>
        <end position="566"/>
    </location>
</feature>
<dbReference type="InterPro" id="IPR011990">
    <property type="entry name" value="TPR-like_helical_dom_sf"/>
</dbReference>
<dbReference type="Gene3D" id="2.170.270.10">
    <property type="entry name" value="SET domain"/>
    <property type="match status" value="1"/>
</dbReference>
<dbReference type="InterPro" id="IPR046341">
    <property type="entry name" value="SET_dom_sf"/>
</dbReference>
<dbReference type="AlphaFoldDB" id="A0AAV9W2S6"/>
<dbReference type="SUPFAM" id="SSF82199">
    <property type="entry name" value="SET domain"/>
    <property type="match status" value="1"/>
</dbReference>
<organism evidence="3 4">
    <name type="scientific">Arthrobotrys musiformis</name>
    <dbReference type="NCBI Taxonomy" id="47236"/>
    <lineage>
        <taxon>Eukaryota</taxon>
        <taxon>Fungi</taxon>
        <taxon>Dikarya</taxon>
        <taxon>Ascomycota</taxon>
        <taxon>Pezizomycotina</taxon>
        <taxon>Orbiliomycetes</taxon>
        <taxon>Orbiliales</taxon>
        <taxon>Orbiliaceae</taxon>
        <taxon>Arthrobotrys</taxon>
    </lineage>
</organism>
<dbReference type="Proteomes" id="UP001370758">
    <property type="component" value="Unassembled WGS sequence"/>
</dbReference>
<dbReference type="InterPro" id="IPR053209">
    <property type="entry name" value="Gramillin-biosynth_MTr"/>
</dbReference>
<evidence type="ECO:0000313" key="3">
    <source>
        <dbReference type="EMBL" id="KAK6500131.1"/>
    </source>
</evidence>
<comment type="caution">
    <text evidence="3">The sequence shown here is derived from an EMBL/GenBank/DDBJ whole genome shotgun (WGS) entry which is preliminary data.</text>
</comment>
<dbReference type="SUPFAM" id="SSF48452">
    <property type="entry name" value="TPR-like"/>
    <property type="match status" value="1"/>
</dbReference>
<evidence type="ECO:0000313" key="4">
    <source>
        <dbReference type="Proteomes" id="UP001370758"/>
    </source>
</evidence>
<dbReference type="PROSITE" id="PS50280">
    <property type="entry name" value="SET"/>
    <property type="match status" value="1"/>
</dbReference>
<dbReference type="Gene3D" id="1.25.40.10">
    <property type="entry name" value="Tetratricopeptide repeat domain"/>
    <property type="match status" value="1"/>
</dbReference>
<dbReference type="EMBL" id="JAVHJL010000007">
    <property type="protein sequence ID" value="KAK6500131.1"/>
    <property type="molecule type" value="Genomic_DNA"/>
</dbReference>
<evidence type="ECO:0000256" key="1">
    <source>
        <dbReference type="SAM" id="MobiDB-lite"/>
    </source>
</evidence>
<sequence length="933" mass="107906">MSKPATAPMEKSRMEILKSVTDYFDRISKASAKRQGQRNNVTSRDAVIEQYQQLHAAEADAYQLEGVARFILPEPYEPSNPSTSIDRLRKIQVRDLIIGRRHKGCYLKIRIADIARRHESAVDVIFEDEGGSYGILRVYFIHEKEMPGDLLSLGQVIIIREPYFWDSGHEVVFVRVDHHSDIQPVHNWDLTTERYVPLMWRNSTPLKDMGIHRLIGLAELFYEEEDWLASLEKFDWAFNYVLHQVGLESLDERTLIDLLLRLYMGRSDVFMKLRRYYATAGDIDAYLNLVPQDPQARHIRALRFYYAGKYETCYEEAKRLEIQFPQQLAYVNLRRRAQVRFEEMKYGNYDWKTMRQKAATRCIDLDYAEFSHPVKLKKTPKGRRIFTTRDVKRGDVLMVSKAIAMVPFEDSNMCVQLAPRNGKFECEFGCSATFDAEIVERIKREGPEWYERTICLMDDGGQPPSPHRNPDGLKVVDSFHLEAVRRQNSITVSTLPLAQHRTTGYMTCASPHVPRNLTYNCGMWFLPSFLRHSCVPNAHRAVIGDMLVVRAGKDIPKDTKVTISYSTPSNWEYPMTEIACTCRVHEHDLVLTGDPDDPENRAKLKASIWREFNTTCQYIESARSKPEKWTKVNLLDLLLSMMASLDKARPSLPPPQEVPQVQLAHRYRYVAAAYFGAGQRRHARCAYYKVLDCLAVEFVILEQFDEVIWTNHGQCTEDLVHVYNDLSVLATTPGIKRCWREAAMDTYEILFGERLSFHTVMQELTFIELNDKCKCIGVDNLMDADESQMRERLDFDVQKERELRSTVDGLAMMQILDDGAERARIRMLGKRRDEFVIGPENLAVDIKKREKEMERKMKEMEELEAEEKKLQDEKEDEKKPVGKKDEKKSVGGKEEKKPVGKKDEKKPVGGKDEKRVTGGKDNKKATSGKGKKK</sequence>
<protein>
    <recommendedName>
        <fullName evidence="2">SET domain-containing protein</fullName>
    </recommendedName>
</protein>
<reference evidence="3 4" key="1">
    <citation type="submission" date="2023-08" db="EMBL/GenBank/DDBJ databases">
        <authorList>
            <person name="Palmer J.M."/>
        </authorList>
    </citation>
    <scope>NUCLEOTIDE SEQUENCE [LARGE SCALE GENOMIC DNA]</scope>
    <source>
        <strain evidence="3 4">TWF481</strain>
    </source>
</reference>
<dbReference type="InterPro" id="IPR001214">
    <property type="entry name" value="SET_dom"/>
</dbReference>
<accession>A0AAV9W2S6</accession>
<keyword evidence="4" id="KW-1185">Reference proteome</keyword>
<name>A0AAV9W2S6_9PEZI</name>
<evidence type="ECO:0000259" key="2">
    <source>
        <dbReference type="PROSITE" id="PS50280"/>
    </source>
</evidence>
<feature type="region of interest" description="Disordered" evidence="1">
    <location>
        <begin position="857"/>
        <end position="933"/>
    </location>
</feature>
<dbReference type="PANTHER" id="PTHR47643">
    <property type="entry name" value="TPR DOMAIN PROTEIN (AFU_ORTHOLOGUE AFUA_5G12710)"/>
    <property type="match status" value="1"/>
</dbReference>
<gene>
    <name evidence="3" type="ORF">TWF481_010486</name>
</gene>
<dbReference type="PANTHER" id="PTHR47643:SF2">
    <property type="entry name" value="TPR DOMAIN PROTEIN (AFU_ORTHOLOGUE AFUA_5G12710)"/>
    <property type="match status" value="1"/>
</dbReference>
<proteinExistence type="predicted"/>